<comment type="pathway">
    <text evidence="7">Protein degradation; proteasomal Pup-dependent pathway.</text>
</comment>
<dbReference type="GO" id="GO:0005524">
    <property type="term" value="F:ATP binding"/>
    <property type="evidence" value="ECO:0007669"/>
    <property type="project" value="UniProtKB-UniRule"/>
</dbReference>
<dbReference type="UniPathway" id="UPA00998"/>
<comment type="function">
    <text evidence="7">Catalyzes the covalent attachment of the prokaryotic ubiquitin-like protein modifier Pup to the proteasomal substrate proteins, thereby targeting them for proteasomal degradation. This tagging system is termed pupylation. The ligation reaction involves the side-chain carboxylate of the C-terminal glutamate of Pup and the side-chain amino group of a substrate lysine.</text>
</comment>
<keyword evidence="10" id="KW-1185">Reference proteome</keyword>
<feature type="binding site" evidence="7">
    <location>
        <position position="10"/>
    </location>
    <ligand>
        <name>Mg(2+)</name>
        <dbReference type="ChEBI" id="CHEBI:18420"/>
    </ligand>
</feature>
<dbReference type="GO" id="GO:0016879">
    <property type="term" value="F:ligase activity, forming carbon-nitrogen bonds"/>
    <property type="evidence" value="ECO:0007669"/>
    <property type="project" value="UniProtKB-UniRule"/>
</dbReference>
<dbReference type="NCBIfam" id="TIGR03686">
    <property type="entry name" value="pupylate_PafA"/>
    <property type="match status" value="1"/>
</dbReference>
<organism evidence="9 10">
    <name type="scientific">Corynebacterium mycetoides</name>
    <dbReference type="NCBI Taxonomy" id="38302"/>
    <lineage>
        <taxon>Bacteria</taxon>
        <taxon>Bacillati</taxon>
        <taxon>Actinomycetota</taxon>
        <taxon>Actinomycetes</taxon>
        <taxon>Mycobacteriales</taxon>
        <taxon>Corynebacteriaceae</taxon>
        <taxon>Corynebacterium</taxon>
    </lineage>
</organism>
<gene>
    <name evidence="7" type="primary">pafA</name>
    <name evidence="9" type="ORF">SAMN04488535_0528</name>
</gene>
<proteinExistence type="inferred from homology"/>
<dbReference type="UniPathway" id="UPA00997"/>
<evidence type="ECO:0000256" key="5">
    <source>
        <dbReference type="ARBA" id="ARBA00022840"/>
    </source>
</evidence>
<evidence type="ECO:0000256" key="7">
    <source>
        <dbReference type="HAMAP-Rule" id="MF_02111"/>
    </source>
</evidence>
<comment type="similarity">
    <text evidence="7">Belongs to the Pup ligase/Pup deamidase family. Pup-conjugating enzyme subfamily.</text>
</comment>
<dbReference type="HAMAP" id="MF_02111">
    <property type="entry name" value="Pup_ligase"/>
    <property type="match status" value="1"/>
</dbReference>
<dbReference type="EC" id="6.3.1.19" evidence="7 8"/>
<dbReference type="GO" id="GO:0000502">
    <property type="term" value="C:proteasome complex"/>
    <property type="evidence" value="ECO:0007669"/>
    <property type="project" value="UniProtKB-KW"/>
</dbReference>
<reference evidence="10" key="1">
    <citation type="submission" date="2016-10" db="EMBL/GenBank/DDBJ databases">
        <authorList>
            <person name="Varghese N."/>
            <person name="Submissions S."/>
        </authorList>
    </citation>
    <scope>NUCLEOTIDE SEQUENCE [LARGE SCALE GENOMIC DNA]</scope>
    <source>
        <strain evidence="10">DSM 20632</strain>
    </source>
</reference>
<feature type="binding site" evidence="7">
    <location>
        <position position="56"/>
    </location>
    <ligand>
        <name>Mg(2+)</name>
        <dbReference type="ChEBI" id="CHEBI:18420"/>
    </ligand>
</feature>
<feature type="binding site" evidence="7">
    <location>
        <position position="64"/>
    </location>
    <ligand>
        <name>Mg(2+)</name>
        <dbReference type="ChEBI" id="CHEBI:18420"/>
    </ligand>
</feature>
<dbReference type="STRING" id="38302.SAMN04488535_0528"/>
<dbReference type="GO" id="GO:0019941">
    <property type="term" value="P:modification-dependent protein catabolic process"/>
    <property type="evidence" value="ECO:0007669"/>
    <property type="project" value="UniProtKB-UniRule"/>
</dbReference>
<keyword evidence="6 7" id="KW-0460">Magnesium</keyword>
<evidence type="ECO:0000256" key="3">
    <source>
        <dbReference type="ARBA" id="ARBA00022741"/>
    </source>
</evidence>
<feature type="binding site" evidence="7">
    <location>
        <position position="67"/>
    </location>
    <ligand>
        <name>ATP</name>
        <dbReference type="ChEBI" id="CHEBI:30616"/>
    </ligand>
</feature>
<comment type="catalytic activity">
    <reaction evidence="7">
        <text>ATP + [prokaryotic ubiquitin-like protein]-L-glutamate + [protein]-L-lysine = ADP + phosphate + N(6)-([prokaryotic ubiquitin-like protein]-gamma-L-glutamyl)-[protein]-L-lysine.</text>
        <dbReference type="EC" id="6.3.1.19"/>
    </reaction>
</comment>
<dbReference type="GO" id="GO:0070490">
    <property type="term" value="P:protein pupylation"/>
    <property type="evidence" value="ECO:0007669"/>
    <property type="project" value="UniProtKB-UniRule"/>
</dbReference>
<keyword evidence="5 7" id="KW-0067">ATP-binding</keyword>
<comment type="pathway">
    <text evidence="7">Protein modification; protein pupylation.</text>
</comment>
<keyword evidence="2 7" id="KW-0479">Metal-binding</keyword>
<sequence length="475" mass="52602">MYARRIMGVETEFGVTAFRDGSPVLSPEEVARYLFRPVVSAHRSSNIFLDNASRLYLDVGAHPEYATAECDSITQLLNSDKAGELIFDRLSRQAEAALAADGIGGEVYLFKNNVDSRGNSYGAHENYLISRELALKPFSLQLLPHMITRQLICGAGLIKKGRFLISQRADQVWEGVSSSTTRTRPIINTRDEPHGDSRRFRRMHVIVGDSSMAEPTFALKIGSTLLIIEMLEAGVDMPRFELDNPIEHIRPIAADPTGQTPLRLKDGGTVTALEVQAQLLDAARSWLTRRPDEGTSNEEMARVVDLWGRAVEAVETQDFSSVDREIDWVIKRKLLDQFRQRLGCGWDHPKLAHIDLAYHDIRRSRGLFYLLQSKGLVERWTTDDAIEAAATDAPTTTRAALRGAFLAAARATGASTNVDWVHLKVNHPEPRTVELTDPFAAGGEAGAQVDALIDYMRASARNVVSDTSGRMYGDG</sequence>
<evidence type="ECO:0000313" key="9">
    <source>
        <dbReference type="EMBL" id="SDL71480.1"/>
    </source>
</evidence>
<dbReference type="Pfam" id="PF03136">
    <property type="entry name" value="Pup_ligase"/>
    <property type="match status" value="1"/>
</dbReference>
<feature type="active site" description="Proton acceptor" evidence="7">
    <location>
        <position position="58"/>
    </location>
</feature>
<feature type="binding site" evidence="7">
    <location>
        <position position="420"/>
    </location>
    <ligand>
        <name>ATP</name>
        <dbReference type="ChEBI" id="CHEBI:30616"/>
    </ligand>
</feature>
<keyword evidence="3 7" id="KW-0547">Nucleotide-binding</keyword>
<dbReference type="InterPro" id="IPR004347">
    <property type="entry name" value="Pup_ligase/deamidase"/>
</dbReference>
<feature type="binding site" evidence="7">
    <location>
        <position position="54"/>
    </location>
    <ligand>
        <name>ATP</name>
        <dbReference type="ChEBI" id="CHEBI:30616"/>
    </ligand>
</feature>
<comment type="miscellaneous">
    <text evidence="7">The reaction mechanism probably proceeds via the activation of Pup by phosphorylation of its C-terminal glutamate, which is then subject to nucleophilic attack by the substrate lysine, resulting in an isopeptide bond and the release of phosphate as a good leaving group.</text>
</comment>
<keyword evidence="1 7" id="KW-0436">Ligase</keyword>
<protein>
    <recommendedName>
        <fullName evidence="7 8">Pup--protein ligase</fullName>
        <ecNumber evidence="7 8">6.3.1.19</ecNumber>
    </recommendedName>
    <alternativeName>
        <fullName evidence="7">Proteasome accessory factor A</fullName>
    </alternativeName>
    <alternativeName>
        <fullName evidence="7">Pup-conjugating enzyme</fullName>
    </alternativeName>
</protein>
<keyword evidence="9" id="KW-0647">Proteasome</keyword>
<dbReference type="GO" id="GO:0019787">
    <property type="term" value="F:ubiquitin-like protein transferase activity"/>
    <property type="evidence" value="ECO:0007669"/>
    <property type="project" value="UniProtKB-UniRule"/>
</dbReference>
<dbReference type="EMBL" id="LT629700">
    <property type="protein sequence ID" value="SDL71480.1"/>
    <property type="molecule type" value="Genomic_DNA"/>
</dbReference>
<evidence type="ECO:0000256" key="1">
    <source>
        <dbReference type="ARBA" id="ARBA00022598"/>
    </source>
</evidence>
<evidence type="ECO:0000313" key="10">
    <source>
        <dbReference type="Proteomes" id="UP000199350"/>
    </source>
</evidence>
<dbReference type="AlphaFoldDB" id="A0A1G9MB38"/>
<dbReference type="GO" id="GO:0010498">
    <property type="term" value="P:proteasomal protein catabolic process"/>
    <property type="evidence" value="ECO:0007669"/>
    <property type="project" value="UniProtKB-UniRule"/>
</dbReference>
<accession>A0A1G9MB38</accession>
<evidence type="ECO:0000256" key="2">
    <source>
        <dbReference type="ARBA" id="ARBA00022723"/>
    </source>
</evidence>
<evidence type="ECO:0000256" key="4">
    <source>
        <dbReference type="ARBA" id="ARBA00022786"/>
    </source>
</evidence>
<dbReference type="InterPro" id="IPR022279">
    <property type="entry name" value="Pup_ligase"/>
</dbReference>
<evidence type="ECO:0000256" key="8">
    <source>
        <dbReference type="NCBIfam" id="TIGR03686"/>
    </source>
</evidence>
<dbReference type="PANTHER" id="PTHR42307">
    <property type="entry name" value="PUP DEAMIDASE/DEPUPYLASE"/>
    <property type="match status" value="1"/>
</dbReference>
<keyword evidence="4 7" id="KW-0833">Ubl conjugation pathway</keyword>
<dbReference type="Proteomes" id="UP000199350">
    <property type="component" value="Chromosome I"/>
</dbReference>
<evidence type="ECO:0000256" key="6">
    <source>
        <dbReference type="ARBA" id="ARBA00022842"/>
    </source>
</evidence>
<name>A0A1G9MB38_9CORY</name>
<dbReference type="GO" id="GO:0000287">
    <property type="term" value="F:magnesium ion binding"/>
    <property type="evidence" value="ECO:0007669"/>
    <property type="project" value="UniProtKB-UniRule"/>
</dbReference>
<dbReference type="PANTHER" id="PTHR42307:SF3">
    <property type="entry name" value="PUP--PROTEIN LIGASE"/>
    <property type="match status" value="1"/>
</dbReference>